<protein>
    <submittedName>
        <fullName evidence="3">PTS sugar transporter subunit IIB</fullName>
    </submittedName>
</protein>
<dbReference type="GO" id="GO:0008982">
    <property type="term" value="F:protein-N(PI)-phosphohistidine-sugar phosphotransferase activity"/>
    <property type="evidence" value="ECO:0007669"/>
    <property type="project" value="InterPro"/>
</dbReference>
<dbReference type="Gene3D" id="3.40.50.2300">
    <property type="match status" value="1"/>
</dbReference>
<evidence type="ECO:0000313" key="4">
    <source>
        <dbReference type="Proteomes" id="UP000886721"/>
    </source>
</evidence>
<evidence type="ECO:0000256" key="1">
    <source>
        <dbReference type="ARBA" id="ARBA00022679"/>
    </source>
</evidence>
<organism evidence="3 4">
    <name type="scientific">Candidatus Anaerostipes excrementavium</name>
    <dbReference type="NCBI Taxonomy" id="2838463"/>
    <lineage>
        <taxon>Bacteria</taxon>
        <taxon>Bacillati</taxon>
        <taxon>Bacillota</taxon>
        <taxon>Clostridia</taxon>
        <taxon>Lachnospirales</taxon>
        <taxon>Lachnospiraceae</taxon>
        <taxon>Anaerostipes</taxon>
    </lineage>
</organism>
<name>A0A9D1WVX9_9FIRM</name>
<proteinExistence type="predicted"/>
<dbReference type="EMBL" id="DXEM01000027">
    <property type="protein sequence ID" value="HIX68031.1"/>
    <property type="molecule type" value="Genomic_DNA"/>
</dbReference>
<dbReference type="InterPro" id="IPR003501">
    <property type="entry name" value="PTS_EIIB_2/3"/>
</dbReference>
<reference evidence="3" key="1">
    <citation type="journal article" date="2021" name="PeerJ">
        <title>Extensive microbial diversity within the chicken gut microbiome revealed by metagenomics and culture.</title>
        <authorList>
            <person name="Gilroy R."/>
            <person name="Ravi A."/>
            <person name="Getino M."/>
            <person name="Pursley I."/>
            <person name="Horton D.L."/>
            <person name="Alikhan N.F."/>
            <person name="Baker D."/>
            <person name="Gharbi K."/>
            <person name="Hall N."/>
            <person name="Watson M."/>
            <person name="Adriaenssens E.M."/>
            <person name="Foster-Nyarko E."/>
            <person name="Jarju S."/>
            <person name="Secka A."/>
            <person name="Antonio M."/>
            <person name="Oren A."/>
            <person name="Chaudhuri R.R."/>
            <person name="La Ragione R."/>
            <person name="Hildebrand F."/>
            <person name="Pallen M.J."/>
        </authorList>
    </citation>
    <scope>NUCLEOTIDE SEQUENCE</scope>
    <source>
        <strain evidence="3">CHK191-13928</strain>
    </source>
</reference>
<dbReference type="SUPFAM" id="SSF52794">
    <property type="entry name" value="PTS system IIB component-like"/>
    <property type="match status" value="1"/>
</dbReference>
<reference evidence="3" key="2">
    <citation type="submission" date="2021-04" db="EMBL/GenBank/DDBJ databases">
        <authorList>
            <person name="Gilroy R."/>
        </authorList>
    </citation>
    <scope>NUCLEOTIDE SEQUENCE</scope>
    <source>
        <strain evidence="3">CHK191-13928</strain>
    </source>
</reference>
<dbReference type="CDD" id="cd05566">
    <property type="entry name" value="PTS_IIB_galactitol"/>
    <property type="match status" value="1"/>
</dbReference>
<dbReference type="Proteomes" id="UP000886721">
    <property type="component" value="Unassembled WGS sequence"/>
</dbReference>
<keyword evidence="3" id="KW-0813">Transport</keyword>
<evidence type="ECO:0000259" key="2">
    <source>
        <dbReference type="Pfam" id="PF02302"/>
    </source>
</evidence>
<evidence type="ECO:0000313" key="3">
    <source>
        <dbReference type="EMBL" id="HIX68031.1"/>
    </source>
</evidence>
<comment type="caution">
    <text evidence="3">The sequence shown here is derived from an EMBL/GenBank/DDBJ whole genome shotgun (WGS) entry which is preliminary data.</text>
</comment>
<feature type="domain" description="Phosphotransferase system EIIB component type 2/3" evidence="2">
    <location>
        <begin position="3"/>
        <end position="82"/>
    </location>
</feature>
<dbReference type="AlphaFoldDB" id="A0A9D1WVX9"/>
<dbReference type="Pfam" id="PF02302">
    <property type="entry name" value="PTS_IIB"/>
    <property type="match status" value="1"/>
</dbReference>
<gene>
    <name evidence="3" type="ORF">H9735_07955</name>
</gene>
<keyword evidence="1" id="KW-0808">Transferase</keyword>
<accession>A0A9D1WVX9</accession>
<sequence length="94" mass="10056">MKRILIACGSGVCTSTVANQKISDFLNANGYEGQYKMEQCKVSEIAAKSEDFDFCIATTAAPANAKCPVLAGLPLLTGMGMDKLQSDILDMMKK</sequence>
<dbReference type="GO" id="GO:0009401">
    <property type="term" value="P:phosphoenolpyruvate-dependent sugar phosphotransferase system"/>
    <property type="evidence" value="ECO:0007669"/>
    <property type="project" value="InterPro"/>
</dbReference>
<keyword evidence="3" id="KW-0762">Sugar transport</keyword>
<dbReference type="InterPro" id="IPR036095">
    <property type="entry name" value="PTS_EIIB-like_sf"/>
</dbReference>